<keyword evidence="2" id="KW-1185">Reference proteome</keyword>
<dbReference type="NCBIfam" id="TIGR02855">
    <property type="entry name" value="spore_yabG"/>
    <property type="match status" value="1"/>
</dbReference>
<dbReference type="RefSeq" id="WP_169296187.1">
    <property type="nucleotide sequence ID" value="NZ_JABBNI010000006.1"/>
</dbReference>
<organism evidence="1 2">
    <name type="scientific">Clostridium muellerianum</name>
    <dbReference type="NCBI Taxonomy" id="2716538"/>
    <lineage>
        <taxon>Bacteria</taxon>
        <taxon>Bacillati</taxon>
        <taxon>Bacillota</taxon>
        <taxon>Clostridia</taxon>
        <taxon>Eubacteriales</taxon>
        <taxon>Clostridiaceae</taxon>
        <taxon>Clostridium</taxon>
    </lineage>
</organism>
<dbReference type="AlphaFoldDB" id="A0A7Y0HNG2"/>
<dbReference type="EMBL" id="JABBNI010000006">
    <property type="protein sequence ID" value="NMM61578.1"/>
    <property type="molecule type" value="Genomic_DNA"/>
</dbReference>
<protein>
    <submittedName>
        <fullName evidence="1">Sporulation peptidase YabG</fullName>
    </submittedName>
</protein>
<dbReference type="Pfam" id="PF05582">
    <property type="entry name" value="Peptidase_U57"/>
    <property type="match status" value="1"/>
</dbReference>
<sequence>MKVDDVVVRKSYGKDITFKIIDINEVDNNIIYTLKGINLRIIADSPEEDLEIVPDNTKTQEEEVFSRKVNGSIKNVLAGREVVERVERGYRSSRVSSTSNKELKFGRPGRILHVDGDAEYLDVCLKVYKQLKLDVVGKNVVESEQPRIILDLVKKVKPDIVVITGHDSISKNVRDYMNLDNYKNSRYFVECVSALRNYEASYDDLVIFAGACQSCYEAILDAGANFASSPKRILIHCLDPVFLSERIAYSNIEKVVSIQEALENTITGTKGIGGLQTRGKYREGFPKSSYV</sequence>
<evidence type="ECO:0000313" key="2">
    <source>
        <dbReference type="Proteomes" id="UP000537131"/>
    </source>
</evidence>
<dbReference type="PIRSF" id="PIRSF011575">
    <property type="entry name" value="YabG"/>
    <property type="match status" value="1"/>
</dbReference>
<accession>A0A7Y0HNG2</accession>
<name>A0A7Y0HNG2_9CLOT</name>
<reference evidence="1 2" key="1">
    <citation type="submission" date="2020-06" db="EMBL/GenBank/DDBJ databases">
        <title>Complete Genome Sequence of Clostridium muelleri sp. nov. P21T, an Acid-Alcohol Producing Acetogen Isolated from Old Hay.</title>
        <authorList>
            <person name="Duncan K.E."/>
            <person name="Tanner R.S."/>
        </authorList>
    </citation>
    <scope>NUCLEOTIDE SEQUENCE [LARGE SCALE GENOMIC DNA]</scope>
    <source>
        <strain evidence="1 2">P21</strain>
    </source>
</reference>
<gene>
    <name evidence="1" type="primary">yabG</name>
    <name evidence="1" type="ORF">HBE96_02480</name>
</gene>
<dbReference type="InterPro" id="IPR008764">
    <property type="entry name" value="Peptidase_U57"/>
</dbReference>
<evidence type="ECO:0000313" key="1">
    <source>
        <dbReference type="EMBL" id="NMM61578.1"/>
    </source>
</evidence>
<dbReference type="Proteomes" id="UP000537131">
    <property type="component" value="Unassembled WGS sequence"/>
</dbReference>
<comment type="caution">
    <text evidence="1">The sequence shown here is derived from an EMBL/GenBank/DDBJ whole genome shotgun (WGS) entry which is preliminary data.</text>
</comment>
<proteinExistence type="predicted"/>